<proteinExistence type="predicted"/>
<evidence type="ECO:0000259" key="5">
    <source>
        <dbReference type="PROSITE" id="PS50089"/>
    </source>
</evidence>
<accession>A0ABN8SZF0</accession>
<evidence type="ECO:0000256" key="1">
    <source>
        <dbReference type="ARBA" id="ARBA00022723"/>
    </source>
</evidence>
<dbReference type="InterPro" id="IPR001841">
    <property type="entry name" value="Znf_RING"/>
</dbReference>
<dbReference type="Gene3D" id="3.30.40.10">
    <property type="entry name" value="Zinc/RING finger domain, C3HC4 (zinc finger)"/>
    <property type="match status" value="1"/>
</dbReference>
<evidence type="ECO:0000313" key="6">
    <source>
        <dbReference type="EMBL" id="CAH3196397.1"/>
    </source>
</evidence>
<organism evidence="6 7">
    <name type="scientific">Porites evermanni</name>
    <dbReference type="NCBI Taxonomy" id="104178"/>
    <lineage>
        <taxon>Eukaryota</taxon>
        <taxon>Metazoa</taxon>
        <taxon>Cnidaria</taxon>
        <taxon>Anthozoa</taxon>
        <taxon>Hexacorallia</taxon>
        <taxon>Scleractinia</taxon>
        <taxon>Fungiina</taxon>
        <taxon>Poritidae</taxon>
        <taxon>Porites</taxon>
    </lineage>
</organism>
<protein>
    <recommendedName>
        <fullName evidence="5">RING-type domain-containing protein</fullName>
    </recommendedName>
</protein>
<dbReference type="Pfam" id="PF00097">
    <property type="entry name" value="zf-C3HC4"/>
    <property type="match status" value="1"/>
</dbReference>
<reference evidence="6 7" key="1">
    <citation type="submission" date="2022-05" db="EMBL/GenBank/DDBJ databases">
        <authorList>
            <consortium name="Genoscope - CEA"/>
            <person name="William W."/>
        </authorList>
    </citation>
    <scope>NUCLEOTIDE SEQUENCE [LARGE SCALE GENOMIC DNA]</scope>
</reference>
<evidence type="ECO:0000313" key="7">
    <source>
        <dbReference type="Proteomes" id="UP001159427"/>
    </source>
</evidence>
<keyword evidence="7" id="KW-1185">Reference proteome</keyword>
<dbReference type="EMBL" id="CALNXI010004749">
    <property type="protein sequence ID" value="CAH3196397.1"/>
    <property type="molecule type" value="Genomic_DNA"/>
</dbReference>
<sequence>MAEAQHNMLSSSGYDEEFVNEVEEDLICFICKLTLREPVQTRCGHRFFNACLEELLRRYDVFPNNATGRKILSLVIKCPREGCSWTGEIRDKEVKTKT</sequence>
<evidence type="ECO:0000256" key="4">
    <source>
        <dbReference type="PROSITE-ProRule" id="PRU00175"/>
    </source>
</evidence>
<keyword evidence="2 4" id="KW-0863">Zinc-finger</keyword>
<comment type="caution">
    <text evidence="6">The sequence shown here is derived from an EMBL/GenBank/DDBJ whole genome shotgun (WGS) entry which is preliminary data.</text>
</comment>
<evidence type="ECO:0000256" key="3">
    <source>
        <dbReference type="ARBA" id="ARBA00022833"/>
    </source>
</evidence>
<dbReference type="PANTHER" id="PTHR10131:SF94">
    <property type="entry name" value="TNF RECEPTOR-ASSOCIATED FACTOR 4"/>
    <property type="match status" value="1"/>
</dbReference>
<dbReference type="PROSITE" id="PS50089">
    <property type="entry name" value="ZF_RING_2"/>
    <property type="match status" value="1"/>
</dbReference>
<dbReference type="InterPro" id="IPR013083">
    <property type="entry name" value="Znf_RING/FYVE/PHD"/>
</dbReference>
<keyword evidence="3" id="KW-0862">Zinc</keyword>
<dbReference type="InterPro" id="IPR018957">
    <property type="entry name" value="Znf_C3HC4_RING-type"/>
</dbReference>
<evidence type="ECO:0000256" key="2">
    <source>
        <dbReference type="ARBA" id="ARBA00022771"/>
    </source>
</evidence>
<dbReference type="PANTHER" id="PTHR10131">
    <property type="entry name" value="TNF RECEPTOR ASSOCIATED FACTOR"/>
    <property type="match status" value="1"/>
</dbReference>
<name>A0ABN8SZF0_9CNID</name>
<dbReference type="Proteomes" id="UP001159427">
    <property type="component" value="Unassembled WGS sequence"/>
</dbReference>
<feature type="non-terminal residue" evidence="6">
    <location>
        <position position="98"/>
    </location>
</feature>
<dbReference type="SUPFAM" id="SSF57850">
    <property type="entry name" value="RING/U-box"/>
    <property type="match status" value="1"/>
</dbReference>
<keyword evidence="1" id="KW-0479">Metal-binding</keyword>
<feature type="domain" description="RING-type" evidence="5">
    <location>
        <begin position="28"/>
        <end position="79"/>
    </location>
</feature>
<gene>
    <name evidence="6" type="ORF">PEVE_00032538</name>
</gene>